<dbReference type="Proteomes" id="UP000641646">
    <property type="component" value="Unassembled WGS sequence"/>
</dbReference>
<name>A0A926VCI2_9CYAN</name>
<gene>
    <name evidence="1" type="ORF">H6G03_08040</name>
</gene>
<accession>A0A926VCI2</accession>
<dbReference type="AlphaFoldDB" id="A0A926VCI2"/>
<proteinExistence type="predicted"/>
<comment type="caution">
    <text evidence="1">The sequence shown here is derived from an EMBL/GenBank/DDBJ whole genome shotgun (WGS) entry which is preliminary data.</text>
</comment>
<evidence type="ECO:0000313" key="1">
    <source>
        <dbReference type="EMBL" id="MBD2181050.1"/>
    </source>
</evidence>
<reference evidence="1" key="1">
    <citation type="journal article" date="2015" name="ISME J.">
        <title>Draft Genome Sequence of Streptomyces incarnatus NRRL8089, which Produces the Nucleoside Antibiotic Sinefungin.</title>
        <authorList>
            <person name="Oshima K."/>
            <person name="Hattori M."/>
            <person name="Shimizu H."/>
            <person name="Fukuda K."/>
            <person name="Nemoto M."/>
            <person name="Inagaki K."/>
            <person name="Tamura T."/>
        </authorList>
    </citation>
    <scope>NUCLEOTIDE SEQUENCE</scope>
    <source>
        <strain evidence="1">FACHB-1375</strain>
    </source>
</reference>
<protein>
    <submittedName>
        <fullName evidence="1">Uncharacterized protein</fullName>
    </submittedName>
</protein>
<dbReference type="RefSeq" id="WP_190463812.1">
    <property type="nucleotide sequence ID" value="NZ_JACJPW010000015.1"/>
</dbReference>
<organism evidence="1 2">
    <name type="scientific">Aerosakkonema funiforme FACHB-1375</name>
    <dbReference type="NCBI Taxonomy" id="2949571"/>
    <lineage>
        <taxon>Bacteria</taxon>
        <taxon>Bacillati</taxon>
        <taxon>Cyanobacteriota</taxon>
        <taxon>Cyanophyceae</taxon>
        <taxon>Oscillatoriophycideae</taxon>
        <taxon>Aerosakkonematales</taxon>
        <taxon>Aerosakkonemataceae</taxon>
        <taxon>Aerosakkonema</taxon>
    </lineage>
</organism>
<sequence length="77" mass="9411">MYPEYYEGFHYVTTDSEPLEREVAPEDERIKNQNLWQGTDWYFYRLGQKDGDLGINKRCQNAFYLLGYQKEQEKYIK</sequence>
<evidence type="ECO:0000313" key="2">
    <source>
        <dbReference type="Proteomes" id="UP000641646"/>
    </source>
</evidence>
<reference evidence="1" key="2">
    <citation type="submission" date="2020-08" db="EMBL/GenBank/DDBJ databases">
        <authorList>
            <person name="Chen M."/>
            <person name="Teng W."/>
            <person name="Zhao L."/>
            <person name="Hu C."/>
            <person name="Zhou Y."/>
            <person name="Han B."/>
            <person name="Song L."/>
            <person name="Shu W."/>
        </authorList>
    </citation>
    <scope>NUCLEOTIDE SEQUENCE</scope>
    <source>
        <strain evidence="1">FACHB-1375</strain>
    </source>
</reference>
<dbReference type="EMBL" id="JACJPW010000015">
    <property type="protein sequence ID" value="MBD2181050.1"/>
    <property type="molecule type" value="Genomic_DNA"/>
</dbReference>
<keyword evidence="2" id="KW-1185">Reference proteome</keyword>